<sequence length="286" mass="34302">MNKLTLESYILAEDLFRIRYVNEKTFYQMDHTHFHIGYELYYVLAGKKLFFINDELLYAQKGDLVIIHPFDVHKTSSVEGSDAERIVVHFNQDFIADCEEEIKYLVRSPYKINLPLKEQLQAERILHDMLRECKVKEYQYEQYTRLLLQMFIIMLERVKEQNNVVEKDTRTATEKKIVEIATYINKNYQMNLSLQHIATVFFISTSYLSRTFKKVTRFNVSEYIQLVRIREAQYLLRETDSKIIDIAERVGFNQIAHFNKVFKKMTNTSPVKFRQTMNRRKQNKQS</sequence>
<proteinExistence type="predicted"/>
<evidence type="ECO:0000256" key="1">
    <source>
        <dbReference type="ARBA" id="ARBA00023015"/>
    </source>
</evidence>
<dbReference type="SUPFAM" id="SSF51215">
    <property type="entry name" value="Regulatory protein AraC"/>
    <property type="match status" value="1"/>
</dbReference>
<dbReference type="InterPro" id="IPR020449">
    <property type="entry name" value="Tscrpt_reg_AraC-type_HTH"/>
</dbReference>
<evidence type="ECO:0000313" key="6">
    <source>
        <dbReference type="Proteomes" id="UP001595880"/>
    </source>
</evidence>
<dbReference type="InterPro" id="IPR009057">
    <property type="entry name" value="Homeodomain-like_sf"/>
</dbReference>
<evidence type="ECO:0000256" key="3">
    <source>
        <dbReference type="ARBA" id="ARBA00023163"/>
    </source>
</evidence>
<dbReference type="PRINTS" id="PR00032">
    <property type="entry name" value="HTHARAC"/>
</dbReference>
<dbReference type="SMART" id="SM00342">
    <property type="entry name" value="HTH_ARAC"/>
    <property type="match status" value="1"/>
</dbReference>
<keyword evidence="6" id="KW-1185">Reference proteome</keyword>
<dbReference type="PANTHER" id="PTHR43280:SF28">
    <property type="entry name" value="HTH-TYPE TRANSCRIPTIONAL ACTIVATOR RHAS"/>
    <property type="match status" value="1"/>
</dbReference>
<dbReference type="Pfam" id="PF12833">
    <property type="entry name" value="HTH_18"/>
    <property type="match status" value="1"/>
</dbReference>
<dbReference type="InterPro" id="IPR037923">
    <property type="entry name" value="HTH-like"/>
</dbReference>
<dbReference type="SUPFAM" id="SSF46689">
    <property type="entry name" value="Homeodomain-like"/>
    <property type="match status" value="2"/>
</dbReference>
<protein>
    <submittedName>
        <fullName evidence="5">AraC family transcriptional regulator</fullName>
    </submittedName>
</protein>
<evidence type="ECO:0000256" key="2">
    <source>
        <dbReference type="ARBA" id="ARBA00023125"/>
    </source>
</evidence>
<dbReference type="InterPro" id="IPR018060">
    <property type="entry name" value="HTH_AraC"/>
</dbReference>
<keyword evidence="2" id="KW-0238">DNA-binding</keyword>
<dbReference type="PROSITE" id="PS00041">
    <property type="entry name" value="HTH_ARAC_FAMILY_1"/>
    <property type="match status" value="1"/>
</dbReference>
<evidence type="ECO:0000313" key="5">
    <source>
        <dbReference type="EMBL" id="MFC4386707.1"/>
    </source>
</evidence>
<name>A0ABV8VQG2_9BACI</name>
<keyword evidence="1" id="KW-0805">Transcription regulation</keyword>
<dbReference type="InterPro" id="IPR018062">
    <property type="entry name" value="HTH_AraC-typ_CS"/>
</dbReference>
<reference evidence="6" key="1">
    <citation type="journal article" date="2019" name="Int. J. Syst. Evol. Microbiol.">
        <title>The Global Catalogue of Microorganisms (GCM) 10K type strain sequencing project: providing services to taxonomists for standard genome sequencing and annotation.</title>
        <authorList>
            <consortium name="The Broad Institute Genomics Platform"/>
            <consortium name="The Broad Institute Genome Sequencing Center for Infectious Disease"/>
            <person name="Wu L."/>
            <person name="Ma J."/>
        </authorList>
    </citation>
    <scope>NUCLEOTIDE SEQUENCE [LARGE SCALE GENOMIC DNA]</scope>
    <source>
        <strain evidence="6">KACC 14058</strain>
    </source>
</reference>
<gene>
    <name evidence="5" type="ORF">ACFOZ1_02680</name>
</gene>
<dbReference type="InterPro" id="IPR003313">
    <property type="entry name" value="AraC-bd"/>
</dbReference>
<dbReference type="InterPro" id="IPR014710">
    <property type="entry name" value="RmlC-like_jellyroll"/>
</dbReference>
<dbReference type="PROSITE" id="PS01124">
    <property type="entry name" value="HTH_ARAC_FAMILY_2"/>
    <property type="match status" value="1"/>
</dbReference>
<dbReference type="EMBL" id="JBHSDV010000001">
    <property type="protein sequence ID" value="MFC4386707.1"/>
    <property type="molecule type" value="Genomic_DNA"/>
</dbReference>
<organism evidence="5 6">
    <name type="scientific">Gracilibacillus marinus</name>
    <dbReference type="NCBI Taxonomy" id="630535"/>
    <lineage>
        <taxon>Bacteria</taxon>
        <taxon>Bacillati</taxon>
        <taxon>Bacillota</taxon>
        <taxon>Bacilli</taxon>
        <taxon>Bacillales</taxon>
        <taxon>Bacillaceae</taxon>
        <taxon>Gracilibacillus</taxon>
    </lineage>
</organism>
<evidence type="ECO:0000259" key="4">
    <source>
        <dbReference type="PROSITE" id="PS01124"/>
    </source>
</evidence>
<dbReference type="Gene3D" id="1.10.10.60">
    <property type="entry name" value="Homeodomain-like"/>
    <property type="match status" value="2"/>
</dbReference>
<dbReference type="Pfam" id="PF02311">
    <property type="entry name" value="AraC_binding"/>
    <property type="match status" value="1"/>
</dbReference>
<dbReference type="Proteomes" id="UP001595880">
    <property type="component" value="Unassembled WGS sequence"/>
</dbReference>
<keyword evidence="3" id="KW-0804">Transcription</keyword>
<dbReference type="RefSeq" id="WP_390195563.1">
    <property type="nucleotide sequence ID" value="NZ_JBHSDV010000001.1"/>
</dbReference>
<dbReference type="Gene3D" id="2.60.120.10">
    <property type="entry name" value="Jelly Rolls"/>
    <property type="match status" value="1"/>
</dbReference>
<comment type="caution">
    <text evidence="5">The sequence shown here is derived from an EMBL/GenBank/DDBJ whole genome shotgun (WGS) entry which is preliminary data.</text>
</comment>
<dbReference type="PANTHER" id="PTHR43280">
    <property type="entry name" value="ARAC-FAMILY TRANSCRIPTIONAL REGULATOR"/>
    <property type="match status" value="1"/>
</dbReference>
<feature type="domain" description="HTH araC/xylS-type" evidence="4">
    <location>
        <begin position="178"/>
        <end position="276"/>
    </location>
</feature>
<accession>A0ABV8VQG2</accession>